<name>A0A811BPZ1_9VIRU</name>
<evidence type="ECO:0000256" key="1">
    <source>
        <dbReference type="ARBA" id="ARBA00022598"/>
    </source>
</evidence>
<protein>
    <submittedName>
        <fullName evidence="7">Adenylosuccinate synthetase</fullName>
    </submittedName>
</protein>
<dbReference type="GO" id="GO:0044208">
    <property type="term" value="P:'de novo' AMP biosynthetic process"/>
    <property type="evidence" value="ECO:0007669"/>
    <property type="project" value="TreeGrafter"/>
</dbReference>
<dbReference type="Pfam" id="PF00709">
    <property type="entry name" value="Adenylsucc_synt"/>
    <property type="match status" value="2"/>
</dbReference>
<evidence type="ECO:0000313" key="7">
    <source>
        <dbReference type="EMBL" id="BCU03066.1"/>
    </source>
</evidence>
<dbReference type="EMBL" id="LC625835">
    <property type="protein sequence ID" value="BCU03066.1"/>
    <property type="molecule type" value="Genomic_DNA"/>
</dbReference>
<dbReference type="GO" id="GO:0004019">
    <property type="term" value="F:adenylosuccinate synthase activity"/>
    <property type="evidence" value="ECO:0007669"/>
    <property type="project" value="InterPro"/>
</dbReference>
<keyword evidence="1" id="KW-0436">Ligase</keyword>
<keyword evidence="5" id="KW-0460">Magnesium</keyword>
<dbReference type="Gene3D" id="3.40.440.10">
    <property type="entry name" value="Adenylosuccinate Synthetase, subunit A, domain 1"/>
    <property type="match status" value="2"/>
</dbReference>
<dbReference type="InterPro" id="IPR001114">
    <property type="entry name" value="Adenylosuccinate_synthetase"/>
</dbReference>
<reference evidence="7" key="1">
    <citation type="submission" date="2021-04" db="EMBL/GenBank/DDBJ databases">
        <title>Draft Genome Sequence of Pandoravirus japonicus, Isolated from the Sabaishi River of Niigata, Japan.</title>
        <authorList>
            <person name="Hosokawa N."/>
            <person name="Takahashi H."/>
            <person name="Aoki K."/>
            <person name="Takemura M."/>
        </authorList>
    </citation>
    <scope>NUCLEOTIDE SEQUENCE</scope>
</reference>
<dbReference type="InterPro" id="IPR042109">
    <property type="entry name" value="Adenylosuccinate_synth_dom1"/>
</dbReference>
<dbReference type="SMART" id="SM00788">
    <property type="entry name" value="Adenylsucc_synt"/>
    <property type="match status" value="1"/>
</dbReference>
<dbReference type="GO" id="GO:0046872">
    <property type="term" value="F:metal ion binding"/>
    <property type="evidence" value="ECO:0007669"/>
    <property type="project" value="UniProtKB-KW"/>
</dbReference>
<dbReference type="PANTHER" id="PTHR11846">
    <property type="entry name" value="ADENYLOSUCCINATE SYNTHETASE"/>
    <property type="match status" value="1"/>
</dbReference>
<dbReference type="PROSITE" id="PS01266">
    <property type="entry name" value="ADENYLOSUCCIN_SYN_1"/>
    <property type="match status" value="1"/>
</dbReference>
<dbReference type="GO" id="GO:0046040">
    <property type="term" value="P:IMP metabolic process"/>
    <property type="evidence" value="ECO:0007669"/>
    <property type="project" value="TreeGrafter"/>
</dbReference>
<sequence length="563" mass="57852">MAAVTRSAVASTAPTPCDSTPLPVTAVVGAQWGDEGKGKAVDYLCAAGDYTHVARCAGGPNAAHTIVVADPAGGAAKRCMVRMVPSGALHPDVACVIGHGVVVDVGLLVDEMAALERDHGMRWRERVRVSDRAHVLLDLHRALDAHGEREAAARGAAVGTTRRGVGPCYADKAARRGVRVADLACRDRFVRRVRVLLAYHARAHPTAVAEVLAGMGLALATTDTTTAAAQTSDASGADHTPVPTDAVLDAAAEAYAVRYVDGYYDAILRGLVCDTVDVVTEAVRAGGRVLVECSQAAMLDIDHGSYPHVTSSSTTAAGAAAGLGVAPRLVGAVGVAKAYVTRVVSHPDARAACPFPTRLPDLHVASDSGIAHLTAQAAAAGTLSSADLPAEAVGVLGAVPGAFWDAADLAGARAMSVIGREMDGSGRPRAVGWFDAVVVRRAHLVNGFDALVLNKIDVLSGLATVKIAVAYRTAGGAVVHSLPEDLGVVAEPVYRSLAGWREAIDACRAFDDLPPAARAFVRAVEETVGCRVGWVGVGPARHQMLAVPSPPTAVIGPTTVHTV</sequence>
<evidence type="ECO:0000256" key="6">
    <source>
        <dbReference type="ARBA" id="ARBA00023134"/>
    </source>
</evidence>
<evidence type="ECO:0000256" key="3">
    <source>
        <dbReference type="ARBA" id="ARBA00022741"/>
    </source>
</evidence>
<organism evidence="7 8">
    <name type="scientific">Pandoravirus japonicus</name>
    <dbReference type="NCBI Taxonomy" id="2823154"/>
    <lineage>
        <taxon>Viruses</taxon>
        <taxon>Pandoravirus</taxon>
    </lineage>
</organism>
<proteinExistence type="inferred from homology"/>
<keyword evidence="6" id="KW-0342">GTP-binding</keyword>
<dbReference type="Proteomes" id="UP001253637">
    <property type="component" value="Segment"/>
</dbReference>
<evidence type="ECO:0000256" key="4">
    <source>
        <dbReference type="ARBA" id="ARBA00022755"/>
    </source>
</evidence>
<dbReference type="PANTHER" id="PTHR11846:SF0">
    <property type="entry name" value="ADENYLOSUCCINATE SYNTHETASE"/>
    <property type="match status" value="1"/>
</dbReference>
<dbReference type="InterPro" id="IPR018220">
    <property type="entry name" value="Adenylosuccin_syn_GTP-bd"/>
</dbReference>
<keyword evidence="2" id="KW-0479">Metal-binding</keyword>
<dbReference type="InterPro" id="IPR042110">
    <property type="entry name" value="Adenylosuccinate_synth_dom2"/>
</dbReference>
<accession>A0A811BPZ1</accession>
<dbReference type="InterPro" id="IPR042111">
    <property type="entry name" value="Adenylosuccinate_synth_dom3"/>
</dbReference>
<dbReference type="HAMAP" id="MF_00011">
    <property type="entry name" value="Adenylosucc_synth"/>
    <property type="match status" value="1"/>
</dbReference>
<dbReference type="GO" id="GO:0005525">
    <property type="term" value="F:GTP binding"/>
    <property type="evidence" value="ECO:0007669"/>
    <property type="project" value="UniProtKB-KW"/>
</dbReference>
<dbReference type="Gene3D" id="3.90.170.10">
    <property type="entry name" value="Adenylosuccinate Synthetase, subunit A, domain 3"/>
    <property type="match status" value="1"/>
</dbReference>
<evidence type="ECO:0000256" key="5">
    <source>
        <dbReference type="ARBA" id="ARBA00022842"/>
    </source>
</evidence>
<evidence type="ECO:0000256" key="2">
    <source>
        <dbReference type="ARBA" id="ARBA00022723"/>
    </source>
</evidence>
<dbReference type="Gene3D" id="1.10.300.10">
    <property type="entry name" value="Adenylosuccinate Synthetase, subunit A, domain 2"/>
    <property type="match status" value="1"/>
</dbReference>
<dbReference type="SUPFAM" id="SSF52540">
    <property type="entry name" value="P-loop containing nucleoside triphosphate hydrolases"/>
    <property type="match status" value="1"/>
</dbReference>
<evidence type="ECO:0000313" key="8">
    <source>
        <dbReference type="Proteomes" id="UP001253637"/>
    </source>
</evidence>
<keyword evidence="3" id="KW-0547">Nucleotide-binding</keyword>
<keyword evidence="4" id="KW-0658">Purine biosynthesis</keyword>
<dbReference type="InterPro" id="IPR027417">
    <property type="entry name" value="P-loop_NTPase"/>
</dbReference>